<dbReference type="InterPro" id="IPR047057">
    <property type="entry name" value="MerR_fam"/>
</dbReference>
<reference evidence="4 5" key="1">
    <citation type="submission" date="2020-08" db="EMBL/GenBank/DDBJ databases">
        <title>Sequencing the genomes of 1000 actinobacteria strains.</title>
        <authorList>
            <person name="Klenk H.-P."/>
        </authorList>
    </citation>
    <scope>NUCLEOTIDE SEQUENCE [LARGE SCALE GENOMIC DNA]</scope>
    <source>
        <strain evidence="4 5">DSM 23974</strain>
    </source>
</reference>
<evidence type="ECO:0000313" key="5">
    <source>
        <dbReference type="Proteomes" id="UP000540191"/>
    </source>
</evidence>
<name>A0A7W7GNM1_9MICC</name>
<dbReference type="CDD" id="cd00592">
    <property type="entry name" value="HTH_MerR-like"/>
    <property type="match status" value="1"/>
</dbReference>
<dbReference type="EMBL" id="JACHNA010000001">
    <property type="protein sequence ID" value="MBB4735456.1"/>
    <property type="molecule type" value="Genomic_DNA"/>
</dbReference>
<feature type="domain" description="HTH merR-type" evidence="3">
    <location>
        <begin position="1"/>
        <end position="75"/>
    </location>
</feature>
<dbReference type="GO" id="GO:0003700">
    <property type="term" value="F:DNA-binding transcription factor activity"/>
    <property type="evidence" value="ECO:0007669"/>
    <property type="project" value="InterPro"/>
</dbReference>
<dbReference type="PANTHER" id="PTHR30204">
    <property type="entry name" value="REDOX-CYCLING DRUG-SENSING TRANSCRIPTIONAL ACTIVATOR SOXR"/>
    <property type="match status" value="1"/>
</dbReference>
<evidence type="ECO:0000256" key="2">
    <source>
        <dbReference type="SAM" id="MobiDB-lite"/>
    </source>
</evidence>
<dbReference type="GO" id="GO:0003677">
    <property type="term" value="F:DNA binding"/>
    <property type="evidence" value="ECO:0007669"/>
    <property type="project" value="UniProtKB-KW"/>
</dbReference>
<sequence length="263" mass="28972">MLTIGQVLDELAGQFPGLAASKLRFFEAKGLIRPGRTSAGYRTYTAADVERLRFVLTLQRERFLPLKRIREHLEAIDRGERPSDVLGVPVPGAQLDADGLPLGVTGAPQRYSRAEIARLAEVDEALIDELQRYGLLPAPEADGYSAHGLAVVRAARTLADHGLDPRHLRPFRAAADREMGLLERVLVPMSSRRDAGTRARLDETAATLEQACVQLHSALLAEALTPFRCRTSAQPEHDPRTEAIANAEQARTPRRQTRHGRSL</sequence>
<evidence type="ECO:0000256" key="1">
    <source>
        <dbReference type="ARBA" id="ARBA00023125"/>
    </source>
</evidence>
<evidence type="ECO:0000259" key="3">
    <source>
        <dbReference type="PROSITE" id="PS50937"/>
    </source>
</evidence>
<keyword evidence="1 4" id="KW-0238">DNA-binding</keyword>
<dbReference type="Pfam" id="PF13411">
    <property type="entry name" value="MerR_1"/>
    <property type="match status" value="1"/>
</dbReference>
<dbReference type="PANTHER" id="PTHR30204:SF89">
    <property type="entry name" value="HTH MERR-TYPE DOMAIN-CONTAINING PROTEIN"/>
    <property type="match status" value="1"/>
</dbReference>
<feature type="compositionally biased region" description="Basic residues" evidence="2">
    <location>
        <begin position="252"/>
        <end position="263"/>
    </location>
</feature>
<dbReference type="PROSITE" id="PS50937">
    <property type="entry name" value="HTH_MERR_2"/>
    <property type="match status" value="1"/>
</dbReference>
<dbReference type="Proteomes" id="UP000540191">
    <property type="component" value="Unassembled WGS sequence"/>
</dbReference>
<keyword evidence="5" id="KW-1185">Reference proteome</keyword>
<dbReference type="RefSeq" id="WP_343059299.1">
    <property type="nucleotide sequence ID" value="NZ_JACHNA010000001.1"/>
</dbReference>
<dbReference type="SUPFAM" id="SSF46955">
    <property type="entry name" value="Putative DNA-binding domain"/>
    <property type="match status" value="1"/>
</dbReference>
<feature type="region of interest" description="Disordered" evidence="2">
    <location>
        <begin position="232"/>
        <end position="263"/>
    </location>
</feature>
<protein>
    <submittedName>
        <fullName evidence="4">DNA-binding transcriptional MerR regulator</fullName>
    </submittedName>
</protein>
<comment type="caution">
    <text evidence="4">The sequence shown here is derived from an EMBL/GenBank/DDBJ whole genome shotgun (WGS) entry which is preliminary data.</text>
</comment>
<dbReference type="Gene3D" id="1.10.1660.10">
    <property type="match status" value="1"/>
</dbReference>
<proteinExistence type="predicted"/>
<dbReference type="InterPro" id="IPR000551">
    <property type="entry name" value="MerR-type_HTH_dom"/>
</dbReference>
<dbReference type="InterPro" id="IPR009061">
    <property type="entry name" value="DNA-bd_dom_put_sf"/>
</dbReference>
<dbReference type="AlphaFoldDB" id="A0A7W7GNM1"/>
<gene>
    <name evidence="4" type="ORF">HDA30_000964</name>
</gene>
<organism evidence="4 5">
    <name type="scientific">Micrococcus cohnii</name>
    <dbReference type="NCBI Taxonomy" id="993416"/>
    <lineage>
        <taxon>Bacteria</taxon>
        <taxon>Bacillati</taxon>
        <taxon>Actinomycetota</taxon>
        <taxon>Actinomycetes</taxon>
        <taxon>Micrococcales</taxon>
        <taxon>Micrococcaceae</taxon>
        <taxon>Micrococcus</taxon>
    </lineage>
</organism>
<accession>A0A7W7GNM1</accession>
<evidence type="ECO:0000313" key="4">
    <source>
        <dbReference type="EMBL" id="MBB4735456.1"/>
    </source>
</evidence>
<dbReference type="SMART" id="SM00422">
    <property type="entry name" value="HTH_MERR"/>
    <property type="match status" value="1"/>
</dbReference>